<keyword evidence="10" id="KW-1185">Reference proteome</keyword>
<protein>
    <submittedName>
        <fullName evidence="9">Aste57867_20141 protein</fullName>
    </submittedName>
</protein>
<name>A0A485LEW7_9STRA</name>
<evidence type="ECO:0000313" key="10">
    <source>
        <dbReference type="Proteomes" id="UP000332933"/>
    </source>
</evidence>
<dbReference type="Gene3D" id="3.60.10.10">
    <property type="entry name" value="Endonuclease/exonuclease/phosphatase"/>
    <property type="match status" value="2"/>
</dbReference>
<comment type="subcellular location">
    <subcellularLocation>
        <location evidence="1">Membrane</location>
    </subcellularLocation>
</comment>
<dbReference type="SUPFAM" id="SSF81321">
    <property type="entry name" value="Family A G protein-coupled receptor-like"/>
    <property type="match status" value="1"/>
</dbReference>
<evidence type="ECO:0000313" key="8">
    <source>
        <dbReference type="EMBL" id="KAF0688271.1"/>
    </source>
</evidence>
<organism evidence="9 10">
    <name type="scientific">Aphanomyces stellatus</name>
    <dbReference type="NCBI Taxonomy" id="120398"/>
    <lineage>
        <taxon>Eukaryota</taxon>
        <taxon>Sar</taxon>
        <taxon>Stramenopiles</taxon>
        <taxon>Oomycota</taxon>
        <taxon>Saprolegniomycetes</taxon>
        <taxon>Saprolegniales</taxon>
        <taxon>Verrucalvaceae</taxon>
        <taxon>Aphanomyces</taxon>
    </lineage>
</organism>
<evidence type="ECO:0000256" key="1">
    <source>
        <dbReference type="ARBA" id="ARBA00004370"/>
    </source>
</evidence>
<feature type="compositionally biased region" description="Basic and acidic residues" evidence="5">
    <location>
        <begin position="366"/>
        <end position="381"/>
    </location>
</feature>
<dbReference type="GO" id="GO:0004930">
    <property type="term" value="F:G protein-coupled receptor activity"/>
    <property type="evidence" value="ECO:0007669"/>
    <property type="project" value="InterPro"/>
</dbReference>
<feature type="compositionally biased region" description="Pro residues" evidence="5">
    <location>
        <begin position="314"/>
        <end position="327"/>
    </location>
</feature>
<evidence type="ECO:0000256" key="4">
    <source>
        <dbReference type="ARBA" id="ARBA00023136"/>
    </source>
</evidence>
<dbReference type="PROSITE" id="PS50262">
    <property type="entry name" value="G_PROTEIN_RECEP_F1_2"/>
    <property type="match status" value="1"/>
</dbReference>
<evidence type="ECO:0000313" key="9">
    <source>
        <dbReference type="EMBL" id="VFT96836.1"/>
    </source>
</evidence>
<accession>A0A485LEW7</accession>
<proteinExistence type="predicted"/>
<feature type="region of interest" description="Disordered" evidence="5">
    <location>
        <begin position="1"/>
        <end position="20"/>
    </location>
</feature>
<dbReference type="InterPro" id="IPR036691">
    <property type="entry name" value="Endo/exonu/phosph_ase_sf"/>
</dbReference>
<feature type="compositionally biased region" description="Pro residues" evidence="5">
    <location>
        <begin position="287"/>
        <end position="307"/>
    </location>
</feature>
<evidence type="ECO:0000259" key="7">
    <source>
        <dbReference type="PROSITE" id="PS50262"/>
    </source>
</evidence>
<dbReference type="GO" id="GO:0004439">
    <property type="term" value="F:phosphatidylinositol-4,5-bisphosphate 5-phosphatase activity"/>
    <property type="evidence" value="ECO:0007669"/>
    <property type="project" value="TreeGrafter"/>
</dbReference>
<dbReference type="GO" id="GO:0016020">
    <property type="term" value="C:membrane"/>
    <property type="evidence" value="ECO:0007669"/>
    <property type="project" value="UniProtKB-SubCell"/>
</dbReference>
<sequence>MHADGPPTMGGSGSRGHLPPPPPPIFLSVHERYWIDWSIAGSSILSAAGCLYILIRFCTTRKHRDATSMLVATLAAIELVVAVAKAPATLFAPFDFTNGVYVVNTSTTTGARATLCQVQAFFIDVSVLHAVLWNGCMAYNLRRWVIHRDVDEALQNRFWVCLFATSFFCLVWTLSAALPLWTYQGTSSASLFGFSQFFCWVKSPQLILYRFVPILVIVLVYIVTTMVQARRVIRARACQHSLSPSSSRLGAQIQRKLLLYVLGFIVLYTPITVFRLLSAISDLNPQPPFPPPPSGPPNSPNGPPPGGPRGGGAPPFPPPGQSPPLPPHSTAMLVFGILAQLLINLQGLVNAMIYGGVLQSSSSSDHPSHESPKRSVSDDRLPSVYLEEGSHASRNISSTTMPGISIFASTFNMAEGPMPPDDHLRAWIPPGHDVYVIGVQECLNLAAMRVKLLLHLHATNGKVYVEYGREIGRTDTKLGYHGFIAITVYVRAEDVEAGHFHMHVEAISKVNRGKNLLGLGRASNKGAVGFAFRYFDTTFAVVTCHLASDSTGKSKVKKRHQDGTSILSDMHLQAIDNEFDCHLMAHHTIFLGDLNYRLTAQDASPTCILNMITAVVNNTRRHISVERGRVFAHDQLNDHYRQLRVDTGDASDVYMLTRTPSAAPVERDVEADHPPPNPISSMVSDPSPVELLTYKSLLEHDELKRSMDDGTVFYDFDEARISFAPTYRRVLGTTMDPTLSWTVDQVAQLYTTSLGDGKVRVPSFTDRILYHSLPGLRDRLACVQYSSAEFVGTSDHKPVYCIFDVLVDRHPKPATPQCDRFSPPLPKELRQLKFVTVHLTSLHVQWLEAAMMGGGRTASIDDSDDESESAMGTPSSAMTTTTTRLKATSQDSPSSSEVSWPLMLKASSTTTTTLDDGLYVRSVFPLPCEDDFAEERKLAELADTLLHNSCSAKRRLKSTWKQSPWTRVVESGGLKQSAVLAPKKHLHMALKFLCPSGKVVGQAIVNVADASLGYQLGRKLDFCTAVTAGGCRKGVLSGRVCVVIDKV</sequence>
<reference evidence="8" key="2">
    <citation type="submission" date="2019-06" db="EMBL/GenBank/DDBJ databases">
        <title>Genomics analysis of Aphanomyces spp. identifies a new class of oomycete effector associated with host adaptation.</title>
        <authorList>
            <person name="Gaulin E."/>
        </authorList>
    </citation>
    <scope>NUCLEOTIDE SEQUENCE</scope>
    <source>
        <strain evidence="8">CBS 578.67</strain>
    </source>
</reference>
<keyword evidence="4 6" id="KW-0472">Membrane</keyword>
<evidence type="ECO:0000256" key="2">
    <source>
        <dbReference type="ARBA" id="ARBA00022692"/>
    </source>
</evidence>
<feature type="region of interest" description="Disordered" evidence="5">
    <location>
        <begin position="360"/>
        <end position="381"/>
    </location>
</feature>
<evidence type="ECO:0000256" key="6">
    <source>
        <dbReference type="SAM" id="Phobius"/>
    </source>
</evidence>
<dbReference type="PANTHER" id="PTHR11200">
    <property type="entry name" value="INOSITOL 5-PHOSPHATASE"/>
    <property type="match status" value="1"/>
</dbReference>
<dbReference type="SMART" id="SM00128">
    <property type="entry name" value="IPPc"/>
    <property type="match status" value="1"/>
</dbReference>
<evidence type="ECO:0000256" key="3">
    <source>
        <dbReference type="ARBA" id="ARBA00022989"/>
    </source>
</evidence>
<dbReference type="InterPro" id="IPR000300">
    <property type="entry name" value="IPPc"/>
</dbReference>
<feature type="domain" description="G-protein coupled receptors family 1 profile" evidence="7">
    <location>
        <begin position="49"/>
        <end position="354"/>
    </location>
</feature>
<reference evidence="9 10" key="1">
    <citation type="submission" date="2019-03" db="EMBL/GenBank/DDBJ databases">
        <authorList>
            <person name="Gaulin E."/>
            <person name="Dumas B."/>
        </authorList>
    </citation>
    <scope>NUCLEOTIDE SEQUENCE [LARGE SCALE GENOMIC DNA]</scope>
    <source>
        <strain evidence="9">CBS 568.67</strain>
    </source>
</reference>
<dbReference type="Proteomes" id="UP000332933">
    <property type="component" value="Unassembled WGS sequence"/>
</dbReference>
<keyword evidence="3 6" id="KW-1133">Transmembrane helix</keyword>
<feature type="region of interest" description="Disordered" evidence="5">
    <location>
        <begin position="287"/>
        <end position="327"/>
    </location>
</feature>
<dbReference type="CDD" id="cd00637">
    <property type="entry name" value="7tm_classA_rhodopsin-like"/>
    <property type="match status" value="1"/>
</dbReference>
<feature type="transmembrane region" description="Helical" evidence="6">
    <location>
        <begin position="67"/>
        <end position="88"/>
    </location>
</feature>
<dbReference type="EMBL" id="CAADRA010006765">
    <property type="protein sequence ID" value="VFT96836.1"/>
    <property type="molecule type" value="Genomic_DNA"/>
</dbReference>
<dbReference type="GO" id="GO:0046856">
    <property type="term" value="P:phosphatidylinositol dephosphorylation"/>
    <property type="evidence" value="ECO:0007669"/>
    <property type="project" value="InterPro"/>
</dbReference>
<keyword evidence="2 6" id="KW-0812">Transmembrane</keyword>
<feature type="region of interest" description="Disordered" evidence="5">
    <location>
        <begin position="857"/>
        <end position="897"/>
    </location>
</feature>
<feature type="transmembrane region" description="Helical" evidence="6">
    <location>
        <begin position="34"/>
        <end position="55"/>
    </location>
</feature>
<dbReference type="Gene3D" id="1.20.1070.10">
    <property type="entry name" value="Rhodopsin 7-helix transmembrane proteins"/>
    <property type="match status" value="1"/>
</dbReference>
<dbReference type="Pfam" id="PF00001">
    <property type="entry name" value="7tm_1"/>
    <property type="match status" value="1"/>
</dbReference>
<feature type="transmembrane region" description="Helical" evidence="6">
    <location>
        <begin position="118"/>
        <end position="137"/>
    </location>
</feature>
<dbReference type="EMBL" id="VJMH01006742">
    <property type="protein sequence ID" value="KAF0688271.1"/>
    <property type="molecule type" value="Genomic_DNA"/>
</dbReference>
<dbReference type="SUPFAM" id="SSF56219">
    <property type="entry name" value="DNase I-like"/>
    <property type="match status" value="1"/>
</dbReference>
<feature type="compositionally biased region" description="Polar residues" evidence="5">
    <location>
        <begin position="870"/>
        <end position="897"/>
    </location>
</feature>
<dbReference type="Pfam" id="PF22669">
    <property type="entry name" value="Exo_endo_phos2"/>
    <property type="match status" value="2"/>
</dbReference>
<evidence type="ECO:0000256" key="5">
    <source>
        <dbReference type="SAM" id="MobiDB-lite"/>
    </source>
</evidence>
<dbReference type="PANTHER" id="PTHR11200:SF275">
    <property type="entry name" value="LD06095P"/>
    <property type="match status" value="1"/>
</dbReference>
<dbReference type="InterPro" id="IPR000276">
    <property type="entry name" value="GPCR_Rhodpsn"/>
</dbReference>
<dbReference type="AlphaFoldDB" id="A0A485LEW7"/>
<dbReference type="InterPro" id="IPR017452">
    <property type="entry name" value="GPCR_Rhodpsn_7TM"/>
</dbReference>
<gene>
    <name evidence="9" type="primary">Aste57867_20141</name>
    <name evidence="8" type="ORF">As57867_020075</name>
    <name evidence="9" type="ORF">ASTE57867_20141</name>
</gene>
<dbReference type="InterPro" id="IPR046985">
    <property type="entry name" value="IP5"/>
</dbReference>
<feature type="transmembrane region" description="Helical" evidence="6">
    <location>
        <begin position="257"/>
        <end position="277"/>
    </location>
</feature>
<dbReference type="OrthoDB" id="62798at2759"/>
<feature type="transmembrane region" description="Helical" evidence="6">
    <location>
        <begin position="158"/>
        <end position="181"/>
    </location>
</feature>
<feature type="transmembrane region" description="Helical" evidence="6">
    <location>
        <begin position="207"/>
        <end position="227"/>
    </location>
</feature>